<accession>W0SFV7</accession>
<dbReference type="GO" id="GO:0042597">
    <property type="term" value="C:periplasmic space"/>
    <property type="evidence" value="ECO:0007669"/>
    <property type="project" value="InterPro"/>
</dbReference>
<keyword evidence="4" id="KW-1185">Reference proteome</keyword>
<reference evidence="3 4" key="1">
    <citation type="journal article" date="2014" name="Syst. Appl. Microbiol.">
        <title>Complete genomes of freshwater sulfur oxidizers Sulfuricella denitrificans skB26 and Sulfuritalea hydrogenivorans sk43H: genetic insights into the sulfur oxidation pathway of betaproteobacteria.</title>
        <authorList>
            <person name="Watanabe T."/>
            <person name="Kojima H."/>
            <person name="Fukui M."/>
        </authorList>
    </citation>
    <scope>NUCLEOTIDE SEQUENCE [LARGE SCALE GENOMIC DNA]</scope>
    <source>
        <strain evidence="3">DSM22779</strain>
    </source>
</reference>
<organism evidence="3 4">
    <name type="scientific">Sulfuritalea hydrogenivorans sk43H</name>
    <dbReference type="NCBI Taxonomy" id="1223802"/>
    <lineage>
        <taxon>Bacteria</taxon>
        <taxon>Pseudomonadati</taxon>
        <taxon>Pseudomonadota</taxon>
        <taxon>Betaproteobacteria</taxon>
        <taxon>Nitrosomonadales</taxon>
        <taxon>Sterolibacteriaceae</taxon>
        <taxon>Sulfuritalea</taxon>
    </lineage>
</organism>
<feature type="compositionally biased region" description="Basic and acidic residues" evidence="1">
    <location>
        <begin position="92"/>
        <end position="101"/>
    </location>
</feature>
<dbReference type="Proteomes" id="UP000031637">
    <property type="component" value="Chromosome"/>
</dbReference>
<dbReference type="InterPro" id="IPR012899">
    <property type="entry name" value="LTXXQ"/>
</dbReference>
<dbReference type="HOGENOM" id="CLU_1427398_0_0_4"/>
<evidence type="ECO:0000313" key="3">
    <source>
        <dbReference type="EMBL" id="BAO29911.1"/>
    </source>
</evidence>
<gene>
    <name evidence="3" type="ORF">SUTH_02121</name>
</gene>
<name>W0SFV7_9PROT</name>
<dbReference type="KEGG" id="shd:SUTH_02121"/>
<dbReference type="RefSeq" id="WP_052473533.1">
    <property type="nucleotide sequence ID" value="NZ_AP012547.1"/>
</dbReference>
<protein>
    <recommendedName>
        <fullName evidence="5">LTXXQ motif family protein</fullName>
    </recommendedName>
</protein>
<evidence type="ECO:0000313" key="4">
    <source>
        <dbReference type="Proteomes" id="UP000031637"/>
    </source>
</evidence>
<evidence type="ECO:0008006" key="5">
    <source>
        <dbReference type="Google" id="ProtNLM"/>
    </source>
</evidence>
<evidence type="ECO:0000256" key="2">
    <source>
        <dbReference type="SAM" id="SignalP"/>
    </source>
</evidence>
<dbReference type="EMBL" id="AP012547">
    <property type="protein sequence ID" value="BAO29911.1"/>
    <property type="molecule type" value="Genomic_DNA"/>
</dbReference>
<keyword evidence="2" id="KW-0732">Signal</keyword>
<feature type="signal peptide" evidence="2">
    <location>
        <begin position="1"/>
        <end position="24"/>
    </location>
</feature>
<feature type="compositionally biased region" description="Low complexity" evidence="1">
    <location>
        <begin position="165"/>
        <end position="175"/>
    </location>
</feature>
<dbReference type="AlphaFoldDB" id="W0SFV7"/>
<dbReference type="Gene3D" id="1.20.120.1490">
    <property type="match status" value="1"/>
</dbReference>
<evidence type="ECO:0000256" key="1">
    <source>
        <dbReference type="SAM" id="MobiDB-lite"/>
    </source>
</evidence>
<proteinExistence type="predicted"/>
<feature type="region of interest" description="Disordered" evidence="1">
    <location>
        <begin position="81"/>
        <end position="119"/>
    </location>
</feature>
<sequence>MNRKNTIVAGFLAASAVFFGIAYAQGPGCAGDGKPGMMRSAMQGGMMDPGARVDQRLTRFKSELKLTAEQEPLWQAFAEKSKAEAGKGMQAMRERMKDDKPMSAPERMAQMQSAMKDRVAAMESVNESFNRLYAALTPEQKAAADKQFSAAGRHRHGPGRGAPRGGQAAAEPRKG</sequence>
<feature type="chain" id="PRO_5004795786" description="LTXXQ motif family protein" evidence="2">
    <location>
        <begin position="25"/>
        <end position="175"/>
    </location>
</feature>
<dbReference type="Pfam" id="PF07813">
    <property type="entry name" value="LTXXQ"/>
    <property type="match status" value="1"/>
</dbReference>
<dbReference type="STRING" id="1223802.SUTH_02121"/>
<feature type="region of interest" description="Disordered" evidence="1">
    <location>
        <begin position="139"/>
        <end position="175"/>
    </location>
</feature>